<keyword evidence="3" id="KW-1185">Reference proteome</keyword>
<sequence length="397" mass="44670">MTEGVLAAKEKFLEELDLEDQFHEKLRSFTSDVKMKMRSISREAAIQLFEFAFLFLTQAFPDLAGFESESDVIQDGSMELRKDFDKLKRTLSQKLKEAQQSSEKLEDAQQTFYEKQQTLSEKVDAQQTFSKNLEYAQKIFCEKLEYVEEKLEGAQQNLSEKFSKVEERASFFREKVENNLNKILQATAAPSSSTTLASASVAATTRRCTQNLSRRSTFSARAPTDTAVPETFDTKLLPGGLVVLSDYENNCVKLYDWRGGHIHTKALDSSPDSMTVMDIRSLASWDLCVTLPNTRKISLMGVTPSGVSIKKSIKTSKKYSAIAAVTTQTLAVGYRAGCGIDLIDLSGRILHQLSSTFSPWSMLTTPGRFLMMSTYTYDSIAKMKLEDETIVFHHEVE</sequence>
<comment type="caution">
    <text evidence="2">The sequence shown here is derived from an EMBL/GenBank/DDBJ whole genome shotgun (WGS) entry which is preliminary data.</text>
</comment>
<dbReference type="AlphaFoldDB" id="A0AAE1CLD7"/>
<keyword evidence="1" id="KW-0175">Coiled coil</keyword>
<protein>
    <submittedName>
        <fullName evidence="2">Uncharacterized protein</fullName>
    </submittedName>
</protein>
<dbReference type="Proteomes" id="UP001283361">
    <property type="component" value="Unassembled WGS sequence"/>
</dbReference>
<gene>
    <name evidence="2" type="ORF">RRG08_051287</name>
</gene>
<evidence type="ECO:0000256" key="1">
    <source>
        <dbReference type="SAM" id="Coils"/>
    </source>
</evidence>
<reference evidence="2" key="1">
    <citation type="journal article" date="2023" name="G3 (Bethesda)">
        <title>A reference genome for the long-term kleptoplast-retaining sea slug Elysia crispata morphotype clarki.</title>
        <authorList>
            <person name="Eastman K.E."/>
            <person name="Pendleton A.L."/>
            <person name="Shaikh M.A."/>
            <person name="Suttiyut T."/>
            <person name="Ogas R."/>
            <person name="Tomko P."/>
            <person name="Gavelis G."/>
            <person name="Widhalm J.R."/>
            <person name="Wisecaver J.H."/>
        </authorList>
    </citation>
    <scope>NUCLEOTIDE SEQUENCE</scope>
    <source>
        <strain evidence="2">ECLA1</strain>
    </source>
</reference>
<organism evidence="2 3">
    <name type="scientific">Elysia crispata</name>
    <name type="common">lettuce slug</name>
    <dbReference type="NCBI Taxonomy" id="231223"/>
    <lineage>
        <taxon>Eukaryota</taxon>
        <taxon>Metazoa</taxon>
        <taxon>Spiralia</taxon>
        <taxon>Lophotrochozoa</taxon>
        <taxon>Mollusca</taxon>
        <taxon>Gastropoda</taxon>
        <taxon>Heterobranchia</taxon>
        <taxon>Euthyneura</taxon>
        <taxon>Panpulmonata</taxon>
        <taxon>Sacoglossa</taxon>
        <taxon>Placobranchoidea</taxon>
        <taxon>Plakobranchidae</taxon>
        <taxon>Elysia</taxon>
    </lineage>
</organism>
<evidence type="ECO:0000313" key="3">
    <source>
        <dbReference type="Proteomes" id="UP001283361"/>
    </source>
</evidence>
<proteinExistence type="predicted"/>
<evidence type="ECO:0000313" key="2">
    <source>
        <dbReference type="EMBL" id="KAK3706884.1"/>
    </source>
</evidence>
<dbReference type="EMBL" id="JAWDGP010007736">
    <property type="protein sequence ID" value="KAK3706884.1"/>
    <property type="molecule type" value="Genomic_DNA"/>
</dbReference>
<name>A0AAE1CLD7_9GAST</name>
<feature type="coiled-coil region" evidence="1">
    <location>
        <begin position="84"/>
        <end position="111"/>
    </location>
</feature>
<accession>A0AAE1CLD7</accession>